<gene>
    <name evidence="2" type="ORF">FHS22_001535</name>
</gene>
<evidence type="ECO:0000313" key="2">
    <source>
        <dbReference type="EMBL" id="MBB5962276.1"/>
    </source>
</evidence>
<keyword evidence="1" id="KW-0472">Membrane</keyword>
<name>A0A841D478_PLAVE</name>
<proteinExistence type="predicted"/>
<sequence length="57" mass="6331">MPMLDFVLPALLMIGGLWQSPIALVILALGSAYMGAKVVEFIPFTRRIIEQREAERG</sequence>
<feature type="transmembrane region" description="Helical" evidence="1">
    <location>
        <begin position="6"/>
        <end position="29"/>
    </location>
</feature>
<dbReference type="Proteomes" id="UP000562352">
    <property type="component" value="Unassembled WGS sequence"/>
</dbReference>
<evidence type="ECO:0000256" key="1">
    <source>
        <dbReference type="SAM" id="Phobius"/>
    </source>
</evidence>
<keyword evidence="1" id="KW-0812">Transmembrane</keyword>
<organism evidence="2 3">
    <name type="scientific">Planomonospora venezuelensis</name>
    <dbReference type="NCBI Taxonomy" id="1999"/>
    <lineage>
        <taxon>Bacteria</taxon>
        <taxon>Bacillati</taxon>
        <taxon>Actinomycetota</taxon>
        <taxon>Actinomycetes</taxon>
        <taxon>Streptosporangiales</taxon>
        <taxon>Streptosporangiaceae</taxon>
        <taxon>Planomonospora</taxon>
    </lineage>
</organism>
<dbReference type="RefSeq" id="WP_184939600.1">
    <property type="nucleotide sequence ID" value="NZ_BAAAWZ010000001.1"/>
</dbReference>
<accession>A0A841D478</accession>
<keyword evidence="1" id="KW-1133">Transmembrane helix</keyword>
<evidence type="ECO:0000313" key="3">
    <source>
        <dbReference type="Proteomes" id="UP000562352"/>
    </source>
</evidence>
<reference evidence="2 3" key="1">
    <citation type="submission" date="2020-08" db="EMBL/GenBank/DDBJ databases">
        <title>Genomic Encyclopedia of Type Strains, Phase III (KMG-III): the genomes of soil and plant-associated and newly described type strains.</title>
        <authorList>
            <person name="Whitman W."/>
        </authorList>
    </citation>
    <scope>NUCLEOTIDE SEQUENCE [LARGE SCALE GENOMIC DNA]</scope>
    <source>
        <strain evidence="2 3">CECT 3303</strain>
    </source>
</reference>
<dbReference type="EMBL" id="JACHJJ010000003">
    <property type="protein sequence ID" value="MBB5962276.1"/>
    <property type="molecule type" value="Genomic_DNA"/>
</dbReference>
<comment type="caution">
    <text evidence="2">The sequence shown here is derived from an EMBL/GenBank/DDBJ whole genome shotgun (WGS) entry which is preliminary data.</text>
</comment>
<dbReference type="AlphaFoldDB" id="A0A841D478"/>
<protein>
    <submittedName>
        <fullName evidence="2">Uncharacterized protein</fullName>
    </submittedName>
</protein>
<keyword evidence="3" id="KW-1185">Reference proteome</keyword>